<evidence type="ECO:0000313" key="1">
    <source>
        <dbReference type="EMBL" id="PIL36708.1"/>
    </source>
</evidence>
<sequence>MAFPSGYGQQAAYGQGAAGGQGGDMFANQGYAAQQGFAGGASYDAYGNAVSATDTRYAYQAAQMAAMAGAGEDQSAAYMGQFPQQQAQMFFDPTSGQMIPAEWAENPNAAFQGQSYSGHN</sequence>
<dbReference type="AlphaFoldDB" id="A0A2G8ST11"/>
<gene>
    <name evidence="1" type="ORF">GSI_00397</name>
</gene>
<evidence type="ECO:0000313" key="2">
    <source>
        <dbReference type="Proteomes" id="UP000230002"/>
    </source>
</evidence>
<keyword evidence="2" id="KW-1185">Reference proteome</keyword>
<proteinExistence type="predicted"/>
<name>A0A2G8ST11_9APHY</name>
<organism evidence="1 2">
    <name type="scientific">Ganoderma sinense ZZ0214-1</name>
    <dbReference type="NCBI Taxonomy" id="1077348"/>
    <lineage>
        <taxon>Eukaryota</taxon>
        <taxon>Fungi</taxon>
        <taxon>Dikarya</taxon>
        <taxon>Basidiomycota</taxon>
        <taxon>Agaricomycotina</taxon>
        <taxon>Agaricomycetes</taxon>
        <taxon>Polyporales</taxon>
        <taxon>Polyporaceae</taxon>
        <taxon>Ganoderma</taxon>
    </lineage>
</organism>
<dbReference type="OrthoDB" id="2260578at2759"/>
<protein>
    <submittedName>
        <fullName evidence="1">Uncharacterized protein</fullName>
    </submittedName>
</protein>
<comment type="caution">
    <text evidence="1">The sequence shown here is derived from an EMBL/GenBank/DDBJ whole genome shotgun (WGS) entry which is preliminary data.</text>
</comment>
<dbReference type="EMBL" id="AYKW01000001">
    <property type="protein sequence ID" value="PIL36708.1"/>
    <property type="molecule type" value="Genomic_DNA"/>
</dbReference>
<accession>A0A2G8ST11</accession>
<dbReference type="Proteomes" id="UP000230002">
    <property type="component" value="Unassembled WGS sequence"/>
</dbReference>
<reference evidence="1 2" key="1">
    <citation type="journal article" date="2015" name="Sci. Rep.">
        <title>Chromosome-level genome map provides insights into diverse defense mechanisms in the medicinal fungus Ganoderma sinense.</title>
        <authorList>
            <person name="Zhu Y."/>
            <person name="Xu J."/>
            <person name="Sun C."/>
            <person name="Zhou S."/>
            <person name="Xu H."/>
            <person name="Nelson D.R."/>
            <person name="Qian J."/>
            <person name="Song J."/>
            <person name="Luo H."/>
            <person name="Xiang L."/>
            <person name="Li Y."/>
            <person name="Xu Z."/>
            <person name="Ji A."/>
            <person name="Wang L."/>
            <person name="Lu S."/>
            <person name="Hayward A."/>
            <person name="Sun W."/>
            <person name="Li X."/>
            <person name="Schwartz D.C."/>
            <person name="Wang Y."/>
            <person name="Chen S."/>
        </authorList>
    </citation>
    <scope>NUCLEOTIDE SEQUENCE [LARGE SCALE GENOMIC DNA]</scope>
    <source>
        <strain evidence="1 2">ZZ0214-1</strain>
    </source>
</reference>